<feature type="domain" description="Trimeric autotransporter adhesin YadA-like stalk" evidence="14">
    <location>
        <begin position="1330"/>
        <end position="1358"/>
    </location>
</feature>
<evidence type="ECO:0000313" key="18">
    <source>
        <dbReference type="Proteomes" id="UP000272771"/>
    </source>
</evidence>
<gene>
    <name evidence="17" type="ORF">NCTC12742_01557</name>
</gene>
<feature type="domain" description="Trimeric autotransporter adhesin YadA-like stalk" evidence="14">
    <location>
        <begin position="1166"/>
        <end position="1209"/>
    </location>
</feature>
<evidence type="ECO:0000256" key="7">
    <source>
        <dbReference type="ARBA" id="ARBA00022729"/>
    </source>
</evidence>
<dbReference type="Proteomes" id="UP000272771">
    <property type="component" value="Chromosome"/>
</dbReference>
<feature type="domain" description="Trimeric autotransporter adhesin YadA-like C-terminal membrane anchor" evidence="12">
    <location>
        <begin position="3149"/>
        <end position="3209"/>
    </location>
</feature>
<dbReference type="InterPro" id="IPR008640">
    <property type="entry name" value="Adhesin_Head_dom"/>
</dbReference>
<feature type="domain" description="Trimeric autotransporter adhesin YadA-like head" evidence="13">
    <location>
        <begin position="103"/>
        <end position="129"/>
    </location>
</feature>
<evidence type="ECO:0000256" key="4">
    <source>
        <dbReference type="ARBA" id="ARBA00022448"/>
    </source>
</evidence>
<dbReference type="Pfam" id="PF05662">
    <property type="entry name" value="YadA_stalk"/>
    <property type="match status" value="9"/>
</dbReference>
<dbReference type="Gene3D" id="1.20.5.170">
    <property type="match status" value="5"/>
</dbReference>
<dbReference type="InterPro" id="IPR005594">
    <property type="entry name" value="YadA_C"/>
</dbReference>
<feature type="region of interest" description="Disordered" evidence="11">
    <location>
        <begin position="2720"/>
        <end position="2749"/>
    </location>
</feature>
<keyword evidence="10" id="KW-0998">Cell outer membrane</keyword>
<dbReference type="InterPro" id="IPR008635">
    <property type="entry name" value="Coiled_stalk_dom"/>
</dbReference>
<evidence type="ECO:0000256" key="5">
    <source>
        <dbReference type="ARBA" id="ARBA00022452"/>
    </source>
</evidence>
<dbReference type="InterPro" id="IPR037174">
    <property type="entry name" value="Trimeric_adhesin"/>
</dbReference>
<keyword evidence="4" id="KW-0813">Transport</keyword>
<keyword evidence="8" id="KW-0653">Protein transport</keyword>
<evidence type="ECO:0000256" key="10">
    <source>
        <dbReference type="ARBA" id="ARBA00023237"/>
    </source>
</evidence>
<dbReference type="InterPro" id="IPR011049">
    <property type="entry name" value="Serralysin-like_metalloprot_C"/>
</dbReference>
<dbReference type="Gene3D" id="2.20.25.140">
    <property type="match status" value="1"/>
</dbReference>
<feature type="domain" description="Trimeric autotransporter adhesin YadA-like head" evidence="13">
    <location>
        <begin position="265"/>
        <end position="287"/>
    </location>
</feature>
<evidence type="ECO:0000313" key="17">
    <source>
        <dbReference type="EMBL" id="VEJ51657.1"/>
    </source>
</evidence>
<evidence type="ECO:0000256" key="11">
    <source>
        <dbReference type="SAM" id="MobiDB-lite"/>
    </source>
</evidence>
<keyword evidence="7" id="KW-0732">Signal</keyword>
<dbReference type="InterPro" id="IPR024973">
    <property type="entry name" value="ESPR"/>
</dbReference>
<feature type="domain" description="Trimeric autotransporter adhesin YadA-like stalk" evidence="14">
    <location>
        <begin position="2103"/>
        <end position="2145"/>
    </location>
</feature>
<dbReference type="Gene3D" id="2.150.10.10">
    <property type="entry name" value="Serralysin-like metalloprotease, C-terminal"/>
    <property type="match status" value="3"/>
</dbReference>
<evidence type="ECO:0000256" key="2">
    <source>
        <dbReference type="ARBA" id="ARBA00004442"/>
    </source>
</evidence>
<dbReference type="Pfam" id="PF13018">
    <property type="entry name" value="ESPR"/>
    <property type="match status" value="1"/>
</dbReference>
<feature type="compositionally biased region" description="Basic and acidic residues" evidence="11">
    <location>
        <begin position="2724"/>
        <end position="2735"/>
    </location>
</feature>
<keyword evidence="18" id="KW-1185">Reference proteome</keyword>
<dbReference type="Gene3D" id="2.20.70.140">
    <property type="match status" value="5"/>
</dbReference>
<evidence type="ECO:0000256" key="6">
    <source>
        <dbReference type="ARBA" id="ARBA00022692"/>
    </source>
</evidence>
<dbReference type="Gene3D" id="3.30.1300.30">
    <property type="entry name" value="GSPII I/J protein-like"/>
    <property type="match status" value="1"/>
</dbReference>
<dbReference type="Pfam" id="PF18669">
    <property type="entry name" value="Trp_ring"/>
    <property type="match status" value="1"/>
</dbReference>
<dbReference type="GO" id="GO:0015031">
    <property type="term" value="P:protein transport"/>
    <property type="evidence" value="ECO:0007669"/>
    <property type="project" value="UniProtKB-KW"/>
</dbReference>
<evidence type="ECO:0000259" key="13">
    <source>
        <dbReference type="Pfam" id="PF05658"/>
    </source>
</evidence>
<protein>
    <submittedName>
        <fullName evidence="17">Adhesin</fullName>
    </submittedName>
</protein>
<dbReference type="EMBL" id="LR134533">
    <property type="protein sequence ID" value="VEJ51657.1"/>
    <property type="molecule type" value="Genomic_DNA"/>
</dbReference>
<dbReference type="Pfam" id="PF03895">
    <property type="entry name" value="YadA_anchor"/>
    <property type="match status" value="1"/>
</dbReference>
<evidence type="ECO:0000259" key="14">
    <source>
        <dbReference type="Pfam" id="PF05662"/>
    </source>
</evidence>
<feature type="domain" description="Trimeric autotransporter adhesin YadA-like stalk" evidence="14">
    <location>
        <begin position="3099"/>
        <end position="3137"/>
    </location>
</feature>
<evidence type="ECO:0000259" key="15">
    <source>
        <dbReference type="Pfam" id="PF13018"/>
    </source>
</evidence>
<feature type="domain" description="Trimeric autotransporter adhesin Trp ring" evidence="16">
    <location>
        <begin position="2596"/>
        <end position="2643"/>
    </location>
</feature>
<feature type="domain" description="Trimeric autotransporter adhesin YadA-like stalk" evidence="14">
    <location>
        <begin position="331"/>
        <end position="359"/>
    </location>
</feature>
<organism evidence="17 18">
    <name type="scientific">Neisseria weaveri</name>
    <dbReference type="NCBI Taxonomy" id="28091"/>
    <lineage>
        <taxon>Bacteria</taxon>
        <taxon>Pseudomonadati</taxon>
        <taxon>Pseudomonadota</taxon>
        <taxon>Betaproteobacteria</taxon>
        <taxon>Neisseriales</taxon>
        <taxon>Neisseriaceae</taxon>
        <taxon>Neisseria</taxon>
    </lineage>
</organism>
<sequence length="3209" mass="328694">MNKNYRSIWNEALGAWVAVSEIETAKGKPNTAGVKTARGVAFQYVLSVLAASLLVVGNSAWAGVELGENVSTYSNCTQNAAGSGAEAVGALAIGGGGGTTTCASSQGSISIGEGSQAKVPYSISIGRKATSPSTGKQTIAIGDWSTVKGDQSIALGSDTNAEGNSSIAIGGDDLDAVATSNAAVINDYTADAPNSNNNTTVAVKYKELTGDYLVNFEDANKGKSGVGKRYNKTTAKHGAVALGVSSYADDLALAIGTRSTANTITSVAIGVGANASKEGAVALGAGSKNDADAANSQSATVGNVTYNNFAGGGATLAGDQVSVGSIGFERQIKNVAAGAVSATSTDAVNGSQLYSVAVSPIKFTGNAGTTNRQLGQELEIKGGLTVDTNTSNRNIYTKVTGADTEGKTKLEILFSDNPQFGKIVVNKGGKNQISGLVAGTDDDHAVNLKQLKDAAWTLKVNGAGNKLIKKDSEVNFENGTGTTAEWGTGNNTVKYSVNKSTLNVATGGNVTAGTQGDAFATAADIANAINASEKTTVVAKGKNVTVTDAVVGNQTTYTVNAESTTVGAATSSDIQVTGGNLDSNTLIRNYQLDLSQTAKEKIQKGVEAKNKVDSDGLIFADDQSQNTDKVKLGETLNLRGDTNIKTSAAGKTVTLKLSKDLDLTDAGSINVGGHTLNSDGLTISNGTGKAVKLGKNGLDNGGKTITNVAAGDISNTSTEAVNGSQVHAISDSLKNILGGSAAVQGNGTLNTNNIGGTGKNTIHEAIEHVNAGWKVHVVQGDGEAAPLAQADQIQPNETLNFEAGKNIKLTQSAGKINIATKDEVAFTSVNVGNGNRIVLDNNGIALGGNTYISDAGLNANNKVIDNVGEGTGDKHAVNFKQLKDASWDLTVNNDANTTKKIKKDTKVNFENGTGTTAEWGANGNTVKYSVNKSQLNVAADGNVTADTAGDTFATAEEVAETVNNSLARKGLYFTDDASQDTNLIKLGEKLNLKGDSNIVTSAAGNTVNFKLAETVTVGGKGVAGNNPITINGKAGNISGLTNKTFDPNSITEGRAATEDQLKVLAEKPLSFAGDYGNPLTRKLGERTNIKGGATVESDLTANNIGVVAEGTDTLTVKLAKNINLTDTGSITIGDSKLNSDGLTIANAVPGKTVKLGKNGLDNGDNKITNVAAGDITDSSKEAVNGSQIHAISNSLKTALGDSFTVGNGGTINAANIGGTNKNTVHEAIAHVNAGWNAKVIQGEGEATALDPSDPIKPTDTLNFEAGKNIKLTQEKGKINIATKDTVSFSSVTAGDPVNTANQVVLNQNGVSFGGRTYIGAAGLNANNQAVTGVADGTADNHAVNLKQLKEAGWNLKVNDANETKIPKDGKVNFANGTGTTAALGNDNTVTYSVNKSTFNINNGTVSAVNGGDHFATAEEVAKAINASEKTTVVAQGKHTRVNGNPVGNVTTYTVDAEKTTVSAKAGGDIEISDGLLDSNTLIADYKVDLTAATKAKIQKGADAKDKVDSEGLIFTDDASKETEKIKLGEKLALNGDKNIVTAATGKQVSFKLANTVTVGEVGGHPVSIDGTQGTVTGLTNTQFNPDAIVSGRAATEDQLQNVARKPLAFAGDYGVEFNRKLGEKVKVVGGAAENTLTENNIGVVTDGTDKLTVKLSKNLHLTDTGSINVGGHTLNSDGLTINNGAAGSPVKLGKSGLDNGGNVINNVASGLQGADIGNIAAGDVKLKNAANIGDLQKINNDLIAKGWKLQTNQGNAEAVRLGDTVQVVDGANTKVSAITTANGVHTYQINVNGLPVAFVNDAGEALVKVGDKYYKAADMTADGKLKPGAQEQTPSKTSLVNKEGAPEEMTLDKVKDGKIAAGSKEAVNGGQLHSANQNIANALGGGSQVDQNGNLTKPTYNVYGQTADNVGSAIDKLQQLGPVTYVDNAGAATATPSNRTALRNSNGKIDAPVILGNVASGLENTDLSAIPANDPKLNNAVNVGDLQKISNNLSSRGWKLQTNDGVEANIRLGDTVQVVDGANTNVSVITTANGKHTYQINTDGLPVSFVNRQGDTLVKVSGQYYKAGDINTAGKLADNAQVQTPVKTSLVDGSGTAAPMVLNNVGNGAVSASSKEAVNGSQLHGSNQNVANALGGNSSVDTNGNLVAPTYRVVNGKPNGNAVQDVRNVGDAVTALNTAVTTPLKFAGDHGNAFERKLGSQTNIVGGAAKDRLTENNIGVVSDGTDTLKVQLAKNVDLGTDGSITTGDSTLNSDGLVIKNGTANKPVKLTKDGLDNGGNKIVNVAEGSVAKDSSDAVNGSQLYAANQNIANALGGGSSVDKQGNLTNPTYNVYGEDVRSVGDAVNKLQQRGPVTYVDRHGQPTTTPSNRTALRDEDGNIAKSVILGNVGSGLEGAELNNIADGDKRLNNAVNVGDLKKISHDLTNKGWKVQTNDGREATVKLGDTVQVTDGANTKVSAITTAGDKHTYHIDVVGLPIQYTTKSGKPVAKVGGHFYEVKDDGSPDLAKKIDNPENLVTKIVNPTAQPNSVGGATTLGNIAAATGDLDGTNRGDQAATAINDQTPLGSELRKAYNGLADLNNADETNALTVADAKKQGWVVSADGNNYADDVRHANEVRFSGKDAVTVTGSTDSDGIRNITVSVDAQGIVNKAQIPVVYTTVSGDRVIKQGDKFIKLNPLTGLPIIGDAGIVQPGDVIASMNNAEGKTDVPMSLGNIKSNLPNTDLKTRLSGDKTPVKEQATPKLPSKQQQHAATVGDVLNSGFNLKQDGQARDFVRAYDTVNFVASDSAEIVVSSNETGTSSDIKVNVKTDGKTLRVDPKKGLTAVTTELTATGADADQNGTRDTLAPQFSATDPDALLKAGEIASAVNKLVDEGFAVQTQDGKTVHKKLGEAVAVVGDEGNITTKVQDGKVRIELAKNLTVDSLETGGKGKDGSVSVKDANGNSGINLSAKDGVGLLGLSGKDGANATVSVEKGKATVDPKDEKGIDRISFVSKDPVTGKETPRQVATMDDGLIFAGDTGNTSARKLGETVKVFGGVTEAGKLSDNNIGVVSDGKGNLEVKLAKDIALDSVTIKSPTQNNPDNTVSLTADGLNNGGKVISNVGSGVRNTDAANVGQLRALGNQIHNRIDDLDKGVRGVGANAAALSSVPQVYLPGKSLVAVGLGTYDGASAVAVGFSSISDGGNWIIKANGSANTVGKFSAGVGAGYMW</sequence>
<evidence type="ECO:0000256" key="8">
    <source>
        <dbReference type="ARBA" id="ARBA00022927"/>
    </source>
</evidence>
<evidence type="ECO:0000256" key="1">
    <source>
        <dbReference type="ARBA" id="ARBA00004241"/>
    </source>
</evidence>
<keyword evidence="5" id="KW-1134">Transmembrane beta strand</keyword>
<keyword evidence="6" id="KW-0812">Transmembrane</keyword>
<keyword evidence="9" id="KW-0472">Membrane</keyword>
<dbReference type="RefSeq" id="WP_232014414.1">
    <property type="nucleotide sequence ID" value="NZ_CAUJRG010000001.1"/>
</dbReference>
<dbReference type="GO" id="GO:0009279">
    <property type="term" value="C:cell outer membrane"/>
    <property type="evidence" value="ECO:0007669"/>
    <property type="project" value="UniProtKB-SubCell"/>
</dbReference>
<feature type="domain" description="Trimeric autotransporter adhesin YadA-like stalk" evidence="14">
    <location>
        <begin position="2280"/>
        <end position="2323"/>
    </location>
</feature>
<dbReference type="STRING" id="28091.SAMEA3174300_00118"/>
<feature type="domain" description="Trimeric autotransporter adhesin YadA-like head" evidence="13">
    <location>
        <begin position="134"/>
        <end position="158"/>
    </location>
</feature>
<dbReference type="Gene3D" id="6.20.50.100">
    <property type="match status" value="4"/>
</dbReference>
<dbReference type="GO" id="GO:0009986">
    <property type="term" value="C:cell surface"/>
    <property type="evidence" value="ECO:0007669"/>
    <property type="project" value="UniProtKB-SubCell"/>
</dbReference>
<dbReference type="SUPFAM" id="SSF101967">
    <property type="entry name" value="Adhesin YadA, collagen-binding domain"/>
    <property type="match status" value="3"/>
</dbReference>
<dbReference type="SUPFAM" id="SSF101999">
    <property type="entry name" value="Trimeric adhesin"/>
    <property type="match status" value="2"/>
</dbReference>
<accession>A0A3S4ZMD5</accession>
<dbReference type="Pfam" id="PF05658">
    <property type="entry name" value="YadA_head"/>
    <property type="match status" value="3"/>
</dbReference>
<evidence type="ECO:0000256" key="9">
    <source>
        <dbReference type="ARBA" id="ARBA00023136"/>
    </source>
</evidence>
<comment type="similarity">
    <text evidence="3">Belongs to the autotransporter-2 (AT-2) (TC 1.B.40) family.</text>
</comment>
<dbReference type="Gene3D" id="3.90.1780.10">
    <property type="entry name" value="Trimeric adhesin"/>
    <property type="match status" value="2"/>
</dbReference>
<feature type="domain" description="Trimeric autotransporter adhesin YadA-like stalk" evidence="14">
    <location>
        <begin position="1855"/>
        <end position="1894"/>
    </location>
</feature>
<feature type="domain" description="ESPR" evidence="15">
    <location>
        <begin position="1"/>
        <end position="46"/>
    </location>
</feature>
<dbReference type="SUPFAM" id="SSF54523">
    <property type="entry name" value="Pili subunits"/>
    <property type="match status" value="1"/>
</dbReference>
<dbReference type="Gene3D" id="6.10.250.2040">
    <property type="match status" value="1"/>
</dbReference>
<feature type="domain" description="Trimeric autotransporter adhesin YadA-like stalk" evidence="14">
    <location>
        <begin position="864"/>
        <end position="901"/>
    </location>
</feature>
<proteinExistence type="inferred from homology"/>
<comment type="subcellular location">
    <subcellularLocation>
        <location evidence="2">Cell outer membrane</location>
    </subcellularLocation>
    <subcellularLocation>
        <location evidence="1">Cell surface</location>
    </subcellularLocation>
</comment>
<name>A0A3S4ZMD5_9NEIS</name>
<evidence type="ECO:0000259" key="16">
    <source>
        <dbReference type="Pfam" id="PF18669"/>
    </source>
</evidence>
<dbReference type="InterPro" id="IPR040482">
    <property type="entry name" value="Trp_ring"/>
</dbReference>
<dbReference type="InterPro" id="IPR045584">
    <property type="entry name" value="Pilin-like"/>
</dbReference>
<reference evidence="17 18" key="1">
    <citation type="submission" date="2018-12" db="EMBL/GenBank/DDBJ databases">
        <authorList>
            <consortium name="Pathogen Informatics"/>
        </authorList>
    </citation>
    <scope>NUCLEOTIDE SEQUENCE [LARGE SCALE GENOMIC DNA]</scope>
    <source>
        <strain evidence="17 18">NCTC12742</strain>
    </source>
</reference>
<evidence type="ECO:0000256" key="3">
    <source>
        <dbReference type="ARBA" id="ARBA00005848"/>
    </source>
</evidence>
<evidence type="ECO:0000259" key="12">
    <source>
        <dbReference type="Pfam" id="PF03895"/>
    </source>
</evidence>
<feature type="domain" description="Trimeric autotransporter adhesin YadA-like stalk" evidence="14">
    <location>
        <begin position="705"/>
        <end position="746"/>
    </location>
</feature>